<evidence type="ECO:0000259" key="3">
    <source>
        <dbReference type="Pfam" id="PF03725"/>
    </source>
</evidence>
<dbReference type="AlphaFoldDB" id="A0A5J4X4U9"/>
<dbReference type="GO" id="GO:0071028">
    <property type="term" value="P:nuclear mRNA surveillance"/>
    <property type="evidence" value="ECO:0007669"/>
    <property type="project" value="TreeGrafter"/>
</dbReference>
<dbReference type="Proteomes" id="UP000324800">
    <property type="component" value="Unassembled WGS sequence"/>
</dbReference>
<dbReference type="InterPro" id="IPR001247">
    <property type="entry name" value="ExoRNase_PH_dom1"/>
</dbReference>
<dbReference type="GO" id="GO:0003723">
    <property type="term" value="F:RNA binding"/>
    <property type="evidence" value="ECO:0007669"/>
    <property type="project" value="TreeGrafter"/>
</dbReference>
<dbReference type="PANTHER" id="PTHR11953:SF0">
    <property type="entry name" value="EXOSOME COMPLEX COMPONENT RRP41"/>
    <property type="match status" value="1"/>
</dbReference>
<dbReference type="GO" id="GO:0034475">
    <property type="term" value="P:U4 snRNA 3'-end processing"/>
    <property type="evidence" value="ECO:0007669"/>
    <property type="project" value="TreeGrafter"/>
</dbReference>
<dbReference type="SUPFAM" id="SSF54211">
    <property type="entry name" value="Ribosomal protein S5 domain 2-like"/>
    <property type="match status" value="1"/>
</dbReference>
<dbReference type="GO" id="GO:0071051">
    <property type="term" value="P:poly(A)-dependent snoRNA 3'-end processing"/>
    <property type="evidence" value="ECO:0007669"/>
    <property type="project" value="TreeGrafter"/>
</dbReference>
<dbReference type="Pfam" id="PF01138">
    <property type="entry name" value="RNase_PH"/>
    <property type="match status" value="1"/>
</dbReference>
<proteinExistence type="inferred from homology"/>
<dbReference type="InterPro" id="IPR015847">
    <property type="entry name" value="ExoRNase_PH_dom2"/>
</dbReference>
<dbReference type="GO" id="GO:0000176">
    <property type="term" value="C:nuclear exosome (RNase complex)"/>
    <property type="evidence" value="ECO:0007669"/>
    <property type="project" value="TreeGrafter"/>
</dbReference>
<dbReference type="InterPro" id="IPR036345">
    <property type="entry name" value="ExoRNase_PH_dom2_sf"/>
</dbReference>
<dbReference type="EMBL" id="SNRW01000262">
    <property type="protein sequence ID" value="KAA6402258.1"/>
    <property type="molecule type" value="Genomic_DNA"/>
</dbReference>
<comment type="similarity">
    <text evidence="1">Belongs to the RNase PH family.</text>
</comment>
<name>A0A5J4X4U9_9EUKA</name>
<dbReference type="InterPro" id="IPR020568">
    <property type="entry name" value="Ribosomal_Su5_D2-typ_SF"/>
</dbReference>
<accession>A0A5J4X4U9</accession>
<organism evidence="4 5">
    <name type="scientific">Streblomastix strix</name>
    <dbReference type="NCBI Taxonomy" id="222440"/>
    <lineage>
        <taxon>Eukaryota</taxon>
        <taxon>Metamonada</taxon>
        <taxon>Preaxostyla</taxon>
        <taxon>Oxymonadida</taxon>
        <taxon>Streblomastigidae</taxon>
        <taxon>Streblomastix</taxon>
    </lineage>
</organism>
<protein>
    <submittedName>
        <fullName evidence="4">Putative Exosome complex component RRP41</fullName>
    </submittedName>
</protein>
<dbReference type="Gene3D" id="3.30.230.70">
    <property type="entry name" value="GHMP Kinase, N-terminal domain"/>
    <property type="match status" value="1"/>
</dbReference>
<evidence type="ECO:0000259" key="2">
    <source>
        <dbReference type="Pfam" id="PF01138"/>
    </source>
</evidence>
<feature type="domain" description="Exoribonuclease phosphorolytic" evidence="2">
    <location>
        <begin position="11"/>
        <end position="141"/>
    </location>
</feature>
<sequence length="259" mass="28390">MYRIDGRLDRELRAISCDIGCYPTFDGSALFSQGNTQVLATVSGPKQCRIRNREKRDRAIIQVQIFFPAFCAVERKKSGRYDHHSKEVGLEIKNVLESLVLLEIQPRSQIDVNISVIQSDGGVKCASINASVLALIDAGIPLKGVLAACAAGYVNDKPVLDMNRDEHTFKGADVPVALLTPISISKKGQSRSKTLDNAVELLKESEDEILLVESNAQLSAEQFNTVMALAMDGCKQIAEYMKQKVRAHGSKLLADIETV</sequence>
<dbReference type="InterPro" id="IPR050080">
    <property type="entry name" value="RNase_PH"/>
</dbReference>
<dbReference type="GO" id="GO:0005730">
    <property type="term" value="C:nucleolus"/>
    <property type="evidence" value="ECO:0007669"/>
    <property type="project" value="TreeGrafter"/>
</dbReference>
<gene>
    <name evidence="4" type="ORF">EZS28_002220</name>
</gene>
<dbReference type="SUPFAM" id="SSF55666">
    <property type="entry name" value="Ribonuclease PH domain 2-like"/>
    <property type="match status" value="1"/>
</dbReference>
<dbReference type="GO" id="GO:0000177">
    <property type="term" value="C:cytoplasmic exosome (RNase complex)"/>
    <property type="evidence" value="ECO:0007669"/>
    <property type="project" value="TreeGrafter"/>
</dbReference>
<evidence type="ECO:0000313" key="5">
    <source>
        <dbReference type="Proteomes" id="UP000324800"/>
    </source>
</evidence>
<dbReference type="GO" id="GO:0016075">
    <property type="term" value="P:rRNA catabolic process"/>
    <property type="evidence" value="ECO:0007669"/>
    <property type="project" value="TreeGrafter"/>
</dbReference>
<comment type="caution">
    <text evidence="4">The sequence shown here is derived from an EMBL/GenBank/DDBJ whole genome shotgun (WGS) entry which is preliminary data.</text>
</comment>
<evidence type="ECO:0000313" key="4">
    <source>
        <dbReference type="EMBL" id="KAA6402258.1"/>
    </source>
</evidence>
<feature type="domain" description="Exoribonuclease phosphorolytic" evidence="3">
    <location>
        <begin position="145"/>
        <end position="232"/>
    </location>
</feature>
<reference evidence="4 5" key="1">
    <citation type="submission" date="2019-03" db="EMBL/GenBank/DDBJ databases">
        <title>Single cell metagenomics reveals metabolic interactions within the superorganism composed of flagellate Streblomastix strix and complex community of Bacteroidetes bacteria on its surface.</title>
        <authorList>
            <person name="Treitli S.C."/>
            <person name="Kolisko M."/>
            <person name="Husnik F."/>
            <person name="Keeling P."/>
            <person name="Hampl V."/>
        </authorList>
    </citation>
    <scope>NUCLEOTIDE SEQUENCE [LARGE SCALE GENOMIC DNA]</scope>
    <source>
        <strain evidence="4">ST1C</strain>
    </source>
</reference>
<dbReference type="PANTHER" id="PTHR11953">
    <property type="entry name" value="EXOSOME COMPLEX COMPONENT"/>
    <property type="match status" value="1"/>
</dbReference>
<evidence type="ECO:0000256" key="1">
    <source>
        <dbReference type="ARBA" id="ARBA00006678"/>
    </source>
</evidence>
<dbReference type="Pfam" id="PF03725">
    <property type="entry name" value="RNase_PH_C"/>
    <property type="match status" value="1"/>
</dbReference>
<dbReference type="OrthoDB" id="27298at2759"/>
<dbReference type="InterPro" id="IPR027408">
    <property type="entry name" value="PNPase/RNase_PH_dom_sf"/>
</dbReference>